<dbReference type="NCBIfam" id="TIGR01167">
    <property type="entry name" value="LPXTG_anchor"/>
    <property type="match status" value="1"/>
</dbReference>
<gene>
    <name evidence="5" type="ORF">CD32_07330</name>
</gene>
<dbReference type="SUPFAM" id="SSF49401">
    <property type="entry name" value="Bacterial adhesins"/>
    <property type="match status" value="4"/>
</dbReference>
<keyword evidence="2" id="KW-0472">Membrane</keyword>
<evidence type="ECO:0008006" key="7">
    <source>
        <dbReference type="Google" id="ProtNLM"/>
    </source>
</evidence>
<dbReference type="Pfam" id="PF17802">
    <property type="entry name" value="SpaA"/>
    <property type="match status" value="2"/>
</dbReference>
<evidence type="ECO:0000313" key="6">
    <source>
        <dbReference type="Proteomes" id="UP000030437"/>
    </source>
</evidence>
<evidence type="ECO:0000259" key="3">
    <source>
        <dbReference type="Pfam" id="PF05737"/>
    </source>
</evidence>
<dbReference type="InterPro" id="IPR008966">
    <property type="entry name" value="Adhesion_dom_sf"/>
</dbReference>
<sequence length="1976" mass="212373">MFAAFLSLVFKGCNRRQQTALGISLDLEKERNMKKFNLAIITLLLVFQTILSPISVFADVADPISLPSTEASDDAGTTTNPGDAGEPSPPAIPEDSAGTGSDDGDESPGTPPAAPEEGENDTSDGDEDTGGTTDNSDKVPASEDKTEPIITSTLPPTDLSPSIRLDLFELKINGIDVVPPAFEKELEQSQQAQGKFVFKADLPEDVKAGDFFTYSLPASLIDFNNAFNGQKDSTPASPAFSWSTVGNLVTVTITEDPSPDIAGSTDVGFEMNFTSGFNLYGNSLEQDLVIPTVGNGTDTVKLTFLPSSSGEKMVSKESKGVTIDDGERIIDWEVWINRAGKNLENAKVQDTPSNGHDIVSNSVTLETYEVGLNGVIATAIDTQSGLNFEEINLNGKNAYKITYQTKVNLPIAEQEGQKTFTNTLTLIDPAYGSSDSKTATTTYGKALEKSKDSSKISNNYVSSWEVRYNYNQAAIDQADAWIEDTLPTGHIIDTSTIKVYEMTVNDTGIATGAGTEVNVADYSVVDVENGFKLTFNNDITKAYRITYDAKLPSDFYSNSSETMTNSVISGTVSTAKTATHTLTEGILSKSRTVDTDKKEITWSITVRADNGTITGTDIKDLKIEDIFADKSYNAPHELVDTNNDGTIDAADINVANMTGQTISIDANGFTLTGGTVAKGQTAVITYKTAYEILPDGSIYEQGYGNTAAASWTTDKSYSITKTANYHPESNSVNNGRKKGTYDYIDQVFNWDIKVNINKQNINNAVLEDTIGEGHEIVPDTFEIKEFTLTTPNDDEIGTEGAVLDSSLYTLTIAADNKSFTVTFADDLGTANNKVYIVKYQTKDSDNIVGIESTTKADKNKPYTNTATFTTNVGGSSKVYNLPATPVTLSHANELITKGAPNSNPTTERLTWTLNINYSLSTLGAAKVSDVPSENQLLLKDTIKVKKYTVNASNGPSVPGGAWVDPADLGFTVTFPATGGFEIDFGELNKEGYQIQYQTLVLGKVGDPYNNEAKIHFGFETADNQEKEAKYNGKFSFSASDADFSLTKGNMKFNKVGLNTLTAAKQPLANVEFELVKMVKGSPYIVATATSDTDGNVLFEDVNYANYLVREKAAPTGYELMTNYAIKLDATTDTKLDANTAKVIELVNNEQVDTANACPNFILTVKDIDGNAVANKAITLVDSNGVPTYSGTTNASGKVSDIKRPGTNGPGTSVQAGEYTVLDADGNTLGTVIVKYGQNECHDEIQPTNSCSVFTITVKDENKDPRPNVIVTLKNASNTEIATGKTDNDGVFTMTTPPPAGTYKLYEGTIFLGTVTVTYQNENCNAEIIQAPTCEAFTLTVNNVDGKPNQGVMVEIKDKNKPDAAVPQPTGVTDADGKVAITNLPPGEYEVYENNKKIGDFIVDTDCEATVQPLPACSVFMLTVKDEDGILPAGTEVTVTNTDTDSSFTAKVGENGEVTFPSTTPSGKYEVSITASGKSLGEFNVTYSNSCADIVEKPRACDIFTITVKDSDGSLKQNTKVIIVDSNGTAVTTTGQTDENGEIHLPKNQEPGMYTVYEVIDSDTKGDKIGEVKITYTDNCKGEVQKNACPIYTLTVNDNNLKPVGKNVKVTIQNQAGEVVTSGLTNAEGKVAFEDKTKLQQGQSYTVYNEAGIKLGDITVSYVDNICGAAVQIPYKACPIFTLTIQDIYGINRPHVEFMIKDLQNNTIAAGKTNEQGIATIPYTVKPDAYYVYEGNILIATIIVTDGCSALAKPSYSGGGGGWTPDPEKPVDPNKPTPDPEKPVDPNKPTPDPEKPVDPNKPTPDPEKPIDPNKPTPDPEKPVDPNKPIPDPEKPVDPTNPSTTPEVPGNSEKPTTGSNNPTNPGKTETTKPSVNDIIDLGKNLPPYNPSTATKDTLDVYKDFLDKFNSLTKEEHAEVAKSLDIDKIKATAKQLESQLKQAGKLPQTDGADQTALTLFGVILVLVACYSLRRRESFK</sequence>
<dbReference type="STRING" id="1220589.CD32_07330"/>
<feature type="region of interest" description="Disordered" evidence="1">
    <location>
        <begin position="1191"/>
        <end position="1211"/>
    </location>
</feature>
<dbReference type="Gene3D" id="2.60.40.740">
    <property type="match status" value="4"/>
</dbReference>
<feature type="domain" description="SpaA-like prealbumin fold" evidence="4">
    <location>
        <begin position="1339"/>
        <end position="1398"/>
    </location>
</feature>
<dbReference type="GO" id="GO:0005518">
    <property type="term" value="F:collagen binding"/>
    <property type="evidence" value="ECO:0007669"/>
    <property type="project" value="InterPro"/>
</dbReference>
<evidence type="ECO:0000256" key="1">
    <source>
        <dbReference type="SAM" id="MobiDB-lite"/>
    </source>
</evidence>
<feature type="domain" description="Collagen binding" evidence="3">
    <location>
        <begin position="903"/>
        <end position="1013"/>
    </location>
</feature>
<comment type="caution">
    <text evidence="5">The sequence shown here is derived from an EMBL/GenBank/DDBJ whole genome shotgun (WGS) entry which is preliminary data.</text>
</comment>
<feature type="transmembrane region" description="Helical" evidence="2">
    <location>
        <begin position="1952"/>
        <end position="1969"/>
    </location>
</feature>
<keyword evidence="2" id="KW-1133">Transmembrane helix</keyword>
<name>A0A0A3IN68_9BACI</name>
<keyword evidence="6" id="KW-1185">Reference proteome</keyword>
<proteinExistence type="predicted"/>
<dbReference type="InterPro" id="IPR008456">
    <property type="entry name" value="Collagen-bd_dom"/>
</dbReference>
<dbReference type="eggNOG" id="COG4932">
    <property type="taxonomic scope" value="Bacteria"/>
</dbReference>
<feature type="domain" description="Collagen binding" evidence="3">
    <location>
        <begin position="734"/>
        <end position="870"/>
    </location>
</feature>
<feature type="compositionally biased region" description="Basic and acidic residues" evidence="1">
    <location>
        <begin position="1765"/>
        <end position="1835"/>
    </location>
</feature>
<feature type="region of interest" description="Disordered" evidence="1">
    <location>
        <begin position="1754"/>
        <end position="1872"/>
    </location>
</feature>
<dbReference type="Proteomes" id="UP000030437">
    <property type="component" value="Unassembled WGS sequence"/>
</dbReference>
<dbReference type="Gene3D" id="2.60.40.10">
    <property type="entry name" value="Immunoglobulins"/>
    <property type="match status" value="3"/>
</dbReference>
<feature type="region of interest" description="Disordered" evidence="1">
    <location>
        <begin position="67"/>
        <end position="158"/>
    </location>
</feature>
<feature type="compositionally biased region" description="Acidic residues" evidence="1">
    <location>
        <begin position="116"/>
        <end position="129"/>
    </location>
</feature>
<dbReference type="Pfam" id="PF05737">
    <property type="entry name" value="Collagen_bind"/>
    <property type="match status" value="4"/>
</dbReference>
<evidence type="ECO:0000259" key="4">
    <source>
        <dbReference type="Pfam" id="PF17802"/>
    </source>
</evidence>
<feature type="domain" description="Collagen binding" evidence="3">
    <location>
        <begin position="320"/>
        <end position="426"/>
    </location>
</feature>
<evidence type="ECO:0000313" key="5">
    <source>
        <dbReference type="EMBL" id="KGR86196.1"/>
    </source>
</evidence>
<keyword evidence="2" id="KW-0812">Transmembrane</keyword>
<feature type="domain" description="SpaA-like prealbumin fold" evidence="4">
    <location>
        <begin position="1062"/>
        <end position="1138"/>
    </location>
</feature>
<feature type="domain" description="Collagen binding" evidence="3">
    <location>
        <begin position="461"/>
        <end position="554"/>
    </location>
</feature>
<feature type="compositionally biased region" description="Polar residues" evidence="1">
    <location>
        <begin position="1851"/>
        <end position="1872"/>
    </location>
</feature>
<dbReference type="eggNOG" id="COG0810">
    <property type="taxonomic scope" value="Bacteria"/>
</dbReference>
<protein>
    <recommendedName>
        <fullName evidence="7">Gram-positive cocci surface proteins LPxTG domain-containing protein</fullName>
    </recommendedName>
</protein>
<feature type="compositionally biased region" description="Polar residues" evidence="1">
    <location>
        <begin position="67"/>
        <end position="81"/>
    </location>
</feature>
<feature type="compositionally biased region" description="Basic and acidic residues" evidence="1">
    <location>
        <begin position="135"/>
        <end position="147"/>
    </location>
</feature>
<accession>A0A0A3IN68</accession>
<evidence type="ECO:0000256" key="2">
    <source>
        <dbReference type="SAM" id="Phobius"/>
    </source>
</evidence>
<organism evidence="5 6">
    <name type="scientific">Lysinibacillus odysseyi 34hs-1 = NBRC 100172</name>
    <dbReference type="NCBI Taxonomy" id="1220589"/>
    <lineage>
        <taxon>Bacteria</taxon>
        <taxon>Bacillati</taxon>
        <taxon>Bacillota</taxon>
        <taxon>Bacilli</taxon>
        <taxon>Bacillales</taxon>
        <taxon>Bacillaceae</taxon>
        <taxon>Lysinibacillus</taxon>
    </lineage>
</organism>
<dbReference type="InterPro" id="IPR041033">
    <property type="entry name" value="SpaA_PFL_dom_1"/>
</dbReference>
<reference evidence="5 6" key="1">
    <citation type="submission" date="2014-02" db="EMBL/GenBank/DDBJ databases">
        <title>Draft genome sequence of Lysinibacillus odysseyi NBRC 100172.</title>
        <authorList>
            <person name="Zhang F."/>
            <person name="Wang G."/>
            <person name="Zhang L."/>
        </authorList>
    </citation>
    <scope>NUCLEOTIDE SEQUENCE [LARGE SCALE GENOMIC DNA]</scope>
    <source>
        <strain evidence="5 6">NBRC 100172</strain>
    </source>
</reference>
<feature type="transmembrane region" description="Helical" evidence="2">
    <location>
        <begin position="36"/>
        <end position="58"/>
    </location>
</feature>
<dbReference type="EMBL" id="JPVP01000052">
    <property type="protein sequence ID" value="KGR86196.1"/>
    <property type="molecule type" value="Genomic_DNA"/>
</dbReference>
<dbReference type="InterPro" id="IPR018247">
    <property type="entry name" value="EF_Hand_1_Ca_BS"/>
</dbReference>
<dbReference type="InterPro" id="IPR013783">
    <property type="entry name" value="Ig-like_fold"/>
</dbReference>
<dbReference type="PROSITE" id="PS00018">
    <property type="entry name" value="EF_HAND_1"/>
    <property type="match status" value="1"/>
</dbReference>
<dbReference type="SUPFAM" id="SSF49478">
    <property type="entry name" value="Cna protein B-type domain"/>
    <property type="match status" value="3"/>
</dbReference>